<sequence>MATCRNGQNLRDYRSFRFAITTVIPYYRLMDNRFDPAKDLANKKKHKLSLAFGDRIFEDDNHLILPTIRVEDEEDRYKVVGVVGEKLFTGVFVWRDDLPRFISVRRSNKGEERAYHSAC</sequence>
<name>A0A347WGY7_9PROT</name>
<dbReference type="KEGG" id="ksc:CD178_03386"/>
<protein>
    <recommendedName>
        <fullName evidence="3">BrnT family toxin</fullName>
    </recommendedName>
</protein>
<evidence type="ECO:0008006" key="3">
    <source>
        <dbReference type="Google" id="ProtNLM"/>
    </source>
</evidence>
<proteinExistence type="predicted"/>
<dbReference type="Gene3D" id="3.10.450.530">
    <property type="entry name" value="Ribonuclease toxin, BrnT, of type II toxin-antitoxin system"/>
    <property type="match status" value="1"/>
</dbReference>
<geneLocation type="plasmid" evidence="1 2">
    <name>unnamed3</name>
</geneLocation>
<dbReference type="InterPro" id="IPR007460">
    <property type="entry name" value="BrnT_toxin"/>
</dbReference>
<dbReference type="Pfam" id="PF04365">
    <property type="entry name" value="BrnT_toxin"/>
    <property type="match status" value="1"/>
</dbReference>
<gene>
    <name evidence="1" type="ORF">CD178_03386</name>
</gene>
<dbReference type="Proteomes" id="UP000264120">
    <property type="component" value="Plasmid unnamed3"/>
</dbReference>
<dbReference type="EMBL" id="CP023039">
    <property type="protein sequence ID" value="AXY24130.1"/>
    <property type="molecule type" value="Genomic_DNA"/>
</dbReference>
<keyword evidence="2" id="KW-1185">Reference proteome</keyword>
<evidence type="ECO:0000313" key="1">
    <source>
        <dbReference type="EMBL" id="AXY24130.1"/>
    </source>
</evidence>
<keyword evidence="1" id="KW-0614">Plasmid</keyword>
<evidence type="ECO:0000313" key="2">
    <source>
        <dbReference type="Proteomes" id="UP000264120"/>
    </source>
</evidence>
<reference evidence="1 2" key="1">
    <citation type="submission" date="2017-08" db="EMBL/GenBank/DDBJ databases">
        <title>Complete genome sequence of Gluconacetobacter saccharivorans CV1 isolated from Fermented Vinegar.</title>
        <authorList>
            <person name="Kim S.-Y."/>
        </authorList>
    </citation>
    <scope>NUCLEOTIDE SEQUENCE [LARGE SCALE GENOMIC DNA]</scope>
    <source>
        <strain evidence="1 2">CV1</strain>
        <plasmid evidence="1 2">unnamed3</plasmid>
    </source>
</reference>
<accession>A0A347WGY7</accession>
<organism evidence="1 2">
    <name type="scientific">Komagataeibacter saccharivorans</name>
    <dbReference type="NCBI Taxonomy" id="265959"/>
    <lineage>
        <taxon>Bacteria</taxon>
        <taxon>Pseudomonadati</taxon>
        <taxon>Pseudomonadota</taxon>
        <taxon>Alphaproteobacteria</taxon>
        <taxon>Acetobacterales</taxon>
        <taxon>Acetobacteraceae</taxon>
        <taxon>Komagataeibacter</taxon>
    </lineage>
</organism>
<dbReference type="InterPro" id="IPR038573">
    <property type="entry name" value="BrnT_sf"/>
</dbReference>
<dbReference type="AlphaFoldDB" id="A0A347WGY7"/>